<reference evidence="2" key="1">
    <citation type="journal article" date="2019" name="bioRxiv">
        <title>The Genome of the Zebra Mussel, Dreissena polymorpha: A Resource for Invasive Species Research.</title>
        <authorList>
            <person name="McCartney M.A."/>
            <person name="Auch B."/>
            <person name="Kono T."/>
            <person name="Mallez S."/>
            <person name="Zhang Y."/>
            <person name="Obille A."/>
            <person name="Becker A."/>
            <person name="Abrahante J.E."/>
            <person name="Garbe J."/>
            <person name="Badalamenti J.P."/>
            <person name="Herman A."/>
            <person name="Mangelson H."/>
            <person name="Liachko I."/>
            <person name="Sullivan S."/>
            <person name="Sone E.D."/>
            <person name="Koren S."/>
            <person name="Silverstein K.A.T."/>
            <person name="Beckman K.B."/>
            <person name="Gohl D.M."/>
        </authorList>
    </citation>
    <scope>NUCLEOTIDE SEQUENCE</scope>
    <source>
        <strain evidence="2">Duluth1</strain>
        <tissue evidence="2">Whole animal</tissue>
    </source>
</reference>
<accession>A0A9D4DB16</accession>
<name>A0A9D4DB16_DREPO</name>
<gene>
    <name evidence="2" type="ORF">DPMN_047784</name>
</gene>
<evidence type="ECO:0000313" key="3">
    <source>
        <dbReference type="Proteomes" id="UP000828390"/>
    </source>
</evidence>
<feature type="region of interest" description="Disordered" evidence="1">
    <location>
        <begin position="1"/>
        <end position="29"/>
    </location>
</feature>
<dbReference type="Proteomes" id="UP000828390">
    <property type="component" value="Unassembled WGS sequence"/>
</dbReference>
<dbReference type="AlphaFoldDB" id="A0A9D4DB16"/>
<evidence type="ECO:0000256" key="1">
    <source>
        <dbReference type="SAM" id="MobiDB-lite"/>
    </source>
</evidence>
<comment type="caution">
    <text evidence="2">The sequence shown here is derived from an EMBL/GenBank/DDBJ whole genome shotgun (WGS) entry which is preliminary data.</text>
</comment>
<evidence type="ECO:0000313" key="2">
    <source>
        <dbReference type="EMBL" id="KAH3741066.1"/>
    </source>
</evidence>
<protein>
    <submittedName>
        <fullName evidence="2">Uncharacterized protein</fullName>
    </submittedName>
</protein>
<dbReference type="EMBL" id="JAIWYP010000011">
    <property type="protein sequence ID" value="KAH3741066.1"/>
    <property type="molecule type" value="Genomic_DNA"/>
</dbReference>
<keyword evidence="3" id="KW-1185">Reference proteome</keyword>
<sequence length="70" mass="7954">MPWGQRLSYGVQKKHKRSPHGLHESSPTSLDDVFLLDEDDSITENREDDNCLNTAFYEDYATQCVSSSST</sequence>
<reference evidence="2" key="2">
    <citation type="submission" date="2020-11" db="EMBL/GenBank/DDBJ databases">
        <authorList>
            <person name="McCartney M.A."/>
            <person name="Auch B."/>
            <person name="Kono T."/>
            <person name="Mallez S."/>
            <person name="Becker A."/>
            <person name="Gohl D.M."/>
            <person name="Silverstein K.A.T."/>
            <person name="Koren S."/>
            <person name="Bechman K.B."/>
            <person name="Herman A."/>
            <person name="Abrahante J.E."/>
            <person name="Garbe J."/>
        </authorList>
    </citation>
    <scope>NUCLEOTIDE SEQUENCE</scope>
    <source>
        <strain evidence="2">Duluth1</strain>
        <tissue evidence="2">Whole animal</tissue>
    </source>
</reference>
<organism evidence="2 3">
    <name type="scientific">Dreissena polymorpha</name>
    <name type="common">Zebra mussel</name>
    <name type="synonym">Mytilus polymorpha</name>
    <dbReference type="NCBI Taxonomy" id="45954"/>
    <lineage>
        <taxon>Eukaryota</taxon>
        <taxon>Metazoa</taxon>
        <taxon>Spiralia</taxon>
        <taxon>Lophotrochozoa</taxon>
        <taxon>Mollusca</taxon>
        <taxon>Bivalvia</taxon>
        <taxon>Autobranchia</taxon>
        <taxon>Heteroconchia</taxon>
        <taxon>Euheterodonta</taxon>
        <taxon>Imparidentia</taxon>
        <taxon>Neoheterodontei</taxon>
        <taxon>Myida</taxon>
        <taxon>Dreissenoidea</taxon>
        <taxon>Dreissenidae</taxon>
        <taxon>Dreissena</taxon>
    </lineage>
</organism>
<proteinExistence type="predicted"/>